<dbReference type="HOGENOM" id="CLU_1168853_0_0_0"/>
<reference evidence="2 3" key="1">
    <citation type="submission" date="2011-09" db="EMBL/GenBank/DDBJ databases">
        <title>The permanent draft genome of Caldithrix abyssi DSM 13497.</title>
        <authorList>
            <consortium name="US DOE Joint Genome Institute (JGI-PGF)"/>
            <person name="Lucas S."/>
            <person name="Han J."/>
            <person name="Lapidus A."/>
            <person name="Bruce D."/>
            <person name="Goodwin L."/>
            <person name="Pitluck S."/>
            <person name="Peters L."/>
            <person name="Kyrpides N."/>
            <person name="Mavromatis K."/>
            <person name="Ivanova N."/>
            <person name="Mikhailova N."/>
            <person name="Chertkov O."/>
            <person name="Detter J.C."/>
            <person name="Tapia R."/>
            <person name="Han C."/>
            <person name="Land M."/>
            <person name="Hauser L."/>
            <person name="Markowitz V."/>
            <person name="Cheng J.-F."/>
            <person name="Hugenholtz P."/>
            <person name="Woyke T."/>
            <person name="Wu D."/>
            <person name="Spring S."/>
            <person name="Brambilla E."/>
            <person name="Klenk H.-P."/>
            <person name="Eisen J.A."/>
        </authorList>
    </citation>
    <scope>NUCLEOTIDE SEQUENCE [LARGE SCALE GENOMIC DNA]</scope>
    <source>
        <strain evidence="2 3">DSM 13497</strain>
    </source>
</reference>
<keyword evidence="3" id="KW-1185">Reference proteome</keyword>
<evidence type="ECO:0008006" key="5">
    <source>
        <dbReference type="Google" id="ProtNLM"/>
    </source>
</evidence>
<organism evidence="2 3">
    <name type="scientific">Caldithrix abyssi DSM 13497</name>
    <dbReference type="NCBI Taxonomy" id="880073"/>
    <lineage>
        <taxon>Bacteria</taxon>
        <taxon>Pseudomonadati</taxon>
        <taxon>Calditrichota</taxon>
        <taxon>Calditrichia</taxon>
        <taxon>Calditrichales</taxon>
        <taxon>Calditrichaceae</taxon>
        <taxon>Caldithrix</taxon>
    </lineage>
</organism>
<dbReference type="AlphaFoldDB" id="H1XVS9"/>
<sequence length="240" mass="28658">MKCKLCHNDKELRNSHIIPEFFYKPLYDKRHRFNVIPLNEEQKFRYEQKGLRERLLCDDCENKLSKWEDYVRRIFYGGKEILITNGNPIKIEGLDYAKFKFFQLSLLWRASISELDFFKGVSLGPHEEKIRQMLLNEDPGSKLKYPCLFIMVLMEPNKVLDDFIYPPIFLRINGHRTYRFIFGGGFWIYFVSSHTKMLNSSKISKFFLNENGLLLIPLIPANRIDFFLNLAKDFVKYNKN</sequence>
<evidence type="ECO:0000313" key="2">
    <source>
        <dbReference type="EMBL" id="EHO40656.1"/>
    </source>
</evidence>
<dbReference type="InParanoid" id="H1XVS9"/>
<gene>
    <name evidence="1" type="ORF">Cabys_4134</name>
    <name evidence="2" type="ORF">Calab_1022</name>
</gene>
<dbReference type="RefSeq" id="WP_006927680.1">
    <property type="nucleotide sequence ID" value="NZ_CM001402.1"/>
</dbReference>
<evidence type="ECO:0000313" key="1">
    <source>
        <dbReference type="EMBL" id="APF20879.1"/>
    </source>
</evidence>
<accession>H1XVS9</accession>
<proteinExistence type="predicted"/>
<reference evidence="1 4" key="2">
    <citation type="submission" date="2016-11" db="EMBL/GenBank/DDBJ databases">
        <title>Genomic analysis of Caldithrix abyssi and proposal of a novel bacterial phylum Caldithrichaeota.</title>
        <authorList>
            <person name="Kublanov I."/>
            <person name="Sigalova O."/>
            <person name="Gavrilov S."/>
            <person name="Lebedinsky A."/>
            <person name="Ivanova N."/>
            <person name="Daum C."/>
            <person name="Reddy T."/>
            <person name="Klenk H.P."/>
            <person name="Goker M."/>
            <person name="Reva O."/>
            <person name="Miroshnichenko M."/>
            <person name="Kyprides N."/>
            <person name="Woyke T."/>
            <person name="Gelfand M."/>
        </authorList>
    </citation>
    <scope>NUCLEOTIDE SEQUENCE [LARGE SCALE GENOMIC DNA]</scope>
    <source>
        <strain evidence="1 4">LF13</strain>
    </source>
</reference>
<dbReference type="EMBL" id="CM001402">
    <property type="protein sequence ID" value="EHO40656.1"/>
    <property type="molecule type" value="Genomic_DNA"/>
</dbReference>
<protein>
    <recommendedName>
        <fullName evidence="5">HNH endonuclease</fullName>
    </recommendedName>
</protein>
<dbReference type="OrthoDB" id="5518417at2"/>
<dbReference type="eggNOG" id="ENOG5032Z6Y">
    <property type="taxonomic scope" value="Bacteria"/>
</dbReference>
<dbReference type="EMBL" id="CP018099">
    <property type="protein sequence ID" value="APF20879.1"/>
    <property type="molecule type" value="Genomic_DNA"/>
</dbReference>
<evidence type="ECO:0000313" key="4">
    <source>
        <dbReference type="Proteomes" id="UP000183868"/>
    </source>
</evidence>
<name>H1XVS9_CALAY</name>
<dbReference type="Proteomes" id="UP000183868">
    <property type="component" value="Chromosome"/>
</dbReference>
<dbReference type="KEGG" id="caby:Cabys_4134"/>
<dbReference type="Proteomes" id="UP000004671">
    <property type="component" value="Chromosome"/>
</dbReference>
<dbReference type="PaxDb" id="880073-Calab_1022"/>
<evidence type="ECO:0000313" key="3">
    <source>
        <dbReference type="Proteomes" id="UP000004671"/>
    </source>
</evidence>